<keyword evidence="2" id="KW-1185">Reference proteome</keyword>
<evidence type="ECO:0000313" key="1">
    <source>
        <dbReference type="EMBL" id="SIQ55554.1"/>
    </source>
</evidence>
<dbReference type="EMBL" id="FTNK01000002">
    <property type="protein sequence ID" value="SIQ55554.1"/>
    <property type="molecule type" value="Genomic_DNA"/>
</dbReference>
<evidence type="ECO:0000313" key="2">
    <source>
        <dbReference type="Proteomes" id="UP000186666"/>
    </source>
</evidence>
<sequence>MVGSQSKGRWLLAANSIPQRTPVIMVCKSKNSNAYGGVEQRGSDCNAGDDLKRQIGLTPKQYLRIHLKTNQLQIEEYGELLYGAKAGRYTVLGMATGLSALIFRGCSSRR</sequence>
<comment type="caution">
    <text evidence="1">The sequence shown here is derived from an EMBL/GenBank/DDBJ whole genome shotgun (WGS) entry which is preliminary data.</text>
</comment>
<name>A0ABY1JQ04_9BACL</name>
<gene>
    <name evidence="1" type="ORF">SAMN05421578_102545</name>
</gene>
<reference evidence="1 2" key="1">
    <citation type="submission" date="2017-01" db="EMBL/GenBank/DDBJ databases">
        <authorList>
            <person name="Varghese N."/>
            <person name="Submissions S."/>
        </authorList>
    </citation>
    <scope>NUCLEOTIDE SEQUENCE [LARGE SCALE GENOMIC DNA]</scope>
    <source>
        <strain evidence="1 2">ATCC 23464</strain>
    </source>
</reference>
<dbReference type="Proteomes" id="UP000186666">
    <property type="component" value="Unassembled WGS sequence"/>
</dbReference>
<accession>A0ABY1JQ04</accession>
<proteinExistence type="predicted"/>
<protein>
    <submittedName>
        <fullName evidence="1">Uncharacterized protein</fullName>
    </submittedName>
</protein>
<organism evidence="1 2">
    <name type="scientific">Paenibacillus macquariensis</name>
    <dbReference type="NCBI Taxonomy" id="948756"/>
    <lineage>
        <taxon>Bacteria</taxon>
        <taxon>Bacillati</taxon>
        <taxon>Bacillota</taxon>
        <taxon>Bacilli</taxon>
        <taxon>Bacillales</taxon>
        <taxon>Paenibacillaceae</taxon>
        <taxon>Paenibacillus</taxon>
    </lineage>
</organism>